<dbReference type="RefSeq" id="WP_242757134.1">
    <property type="nucleotide sequence ID" value="NZ_CP093846.1"/>
</dbReference>
<sequence length="333" mass="35059">MSAREAPVRVGVLGCGGVAMRRMLPAMARTPCVAVAAVASRQRARAESAAARFGAEPVHGYERLLAREDITAVYVPLPPGLHAEWTARALRAGKHVLVEKPMTTTAHQARELAALAEERRAVLMESFMFLHHSQHAAVAQLVDRGAIGQLRSVTAEFGFPPLPAGDIRYRPDLGGGALLDAGVYTLRASSLLLRAVPAVLGAQLSVDPGTGVDVSGHALLAGAGGAVSHVSFGFRHAYRCVYTLWGSTGSLVLDRAFTPAPEHRPVVRVRRQDGAEEEVRLPADDQFARTAERFAALVRGAGDPAAERSAAVGQAELVDAVRTAAGRARGGVG</sequence>
<dbReference type="Pfam" id="PF22725">
    <property type="entry name" value="GFO_IDH_MocA_C3"/>
    <property type="match status" value="1"/>
</dbReference>
<comment type="similarity">
    <text evidence="1">Belongs to the Gfo/Idh/MocA family.</text>
</comment>
<dbReference type="SUPFAM" id="SSF55347">
    <property type="entry name" value="Glyceraldehyde-3-phosphate dehydrogenase-like, C-terminal domain"/>
    <property type="match status" value="1"/>
</dbReference>
<dbReference type="InterPro" id="IPR000683">
    <property type="entry name" value="Gfo/Idh/MocA-like_OxRdtase_N"/>
</dbReference>
<keyword evidence="2" id="KW-0560">Oxidoreductase</keyword>
<keyword evidence="6" id="KW-1185">Reference proteome</keyword>
<dbReference type="Pfam" id="PF01408">
    <property type="entry name" value="GFO_IDH_MocA"/>
    <property type="match status" value="1"/>
</dbReference>
<dbReference type="Gene3D" id="3.30.360.10">
    <property type="entry name" value="Dihydrodipicolinate Reductase, domain 2"/>
    <property type="match status" value="1"/>
</dbReference>
<name>A0ABY3Y2J2_9ACTN</name>
<dbReference type="Proteomes" id="UP001202244">
    <property type="component" value="Chromosome"/>
</dbReference>
<feature type="domain" description="Gfo/Idh/MocA-like oxidoreductase N-terminal" evidence="3">
    <location>
        <begin position="8"/>
        <end position="125"/>
    </location>
</feature>
<proteinExistence type="inferred from homology"/>
<organism evidence="5 6">
    <name type="scientific">Streptomyces tubbatahanensis</name>
    <dbReference type="NCBI Taxonomy" id="2923272"/>
    <lineage>
        <taxon>Bacteria</taxon>
        <taxon>Bacillati</taxon>
        <taxon>Actinomycetota</taxon>
        <taxon>Actinomycetes</taxon>
        <taxon>Kitasatosporales</taxon>
        <taxon>Streptomycetaceae</taxon>
        <taxon>Streptomyces</taxon>
    </lineage>
</organism>
<protein>
    <submittedName>
        <fullName evidence="5">Gfo/Idh/MocA family oxidoreductase</fullName>
    </submittedName>
</protein>
<dbReference type="PANTHER" id="PTHR22604:SF105">
    <property type="entry name" value="TRANS-1,2-DIHYDROBENZENE-1,2-DIOL DEHYDROGENASE"/>
    <property type="match status" value="1"/>
</dbReference>
<evidence type="ECO:0000256" key="2">
    <source>
        <dbReference type="ARBA" id="ARBA00023002"/>
    </source>
</evidence>
<evidence type="ECO:0000313" key="6">
    <source>
        <dbReference type="Proteomes" id="UP001202244"/>
    </source>
</evidence>
<gene>
    <name evidence="5" type="ORF">MMF93_33235</name>
</gene>
<evidence type="ECO:0000259" key="4">
    <source>
        <dbReference type="Pfam" id="PF22725"/>
    </source>
</evidence>
<reference evidence="5 6" key="1">
    <citation type="journal article" date="2023" name="Microbiol. Spectr.">
        <title>Synergy between Genome Mining, Metabolomics, and Bioinformatics Uncovers Antibacterial Chlorinated Carbazole Alkaloids and Their Biosynthetic Gene Cluster from Streptomyces tubbatahanensis sp. nov., a Novel Actinomycete Isolated from Sulu Sea, Philippines.</title>
        <authorList>
            <person name="Tenebro C.P."/>
            <person name="Trono D.J.V.L."/>
            <person name="Balida L.A.P."/>
            <person name="Bayog L.K.A."/>
            <person name="Bruna J.R."/>
            <person name="Sabido E.M."/>
            <person name="Caspe D.P.C."/>
            <person name="de Los Santos E.L.C."/>
            <person name="Saludes J.P."/>
            <person name="Dalisay D.S."/>
        </authorList>
    </citation>
    <scope>NUCLEOTIDE SEQUENCE [LARGE SCALE GENOMIC DNA]</scope>
    <source>
        <strain evidence="5 6">DSD3025</strain>
    </source>
</reference>
<accession>A0ABY3Y2J2</accession>
<dbReference type="InterPro" id="IPR050984">
    <property type="entry name" value="Gfo/Idh/MocA_domain"/>
</dbReference>
<dbReference type="EMBL" id="CP093846">
    <property type="protein sequence ID" value="UNT00812.1"/>
    <property type="molecule type" value="Genomic_DNA"/>
</dbReference>
<dbReference type="InterPro" id="IPR055170">
    <property type="entry name" value="GFO_IDH_MocA-like_dom"/>
</dbReference>
<evidence type="ECO:0000259" key="3">
    <source>
        <dbReference type="Pfam" id="PF01408"/>
    </source>
</evidence>
<feature type="domain" description="GFO/IDH/MocA-like oxidoreductase" evidence="4">
    <location>
        <begin position="136"/>
        <end position="251"/>
    </location>
</feature>
<dbReference type="Gene3D" id="3.40.50.720">
    <property type="entry name" value="NAD(P)-binding Rossmann-like Domain"/>
    <property type="match status" value="1"/>
</dbReference>
<dbReference type="SUPFAM" id="SSF51735">
    <property type="entry name" value="NAD(P)-binding Rossmann-fold domains"/>
    <property type="match status" value="1"/>
</dbReference>
<dbReference type="PANTHER" id="PTHR22604">
    <property type="entry name" value="OXIDOREDUCTASES"/>
    <property type="match status" value="1"/>
</dbReference>
<evidence type="ECO:0000256" key="1">
    <source>
        <dbReference type="ARBA" id="ARBA00010928"/>
    </source>
</evidence>
<evidence type="ECO:0000313" key="5">
    <source>
        <dbReference type="EMBL" id="UNT00812.1"/>
    </source>
</evidence>
<dbReference type="InterPro" id="IPR036291">
    <property type="entry name" value="NAD(P)-bd_dom_sf"/>
</dbReference>